<comment type="similarity">
    <text evidence="2">Belongs to the TenA family.</text>
</comment>
<evidence type="ECO:0000256" key="2">
    <source>
        <dbReference type="RuleBase" id="RU363093"/>
    </source>
</evidence>
<keyword evidence="2" id="KW-0784">Thiamine biosynthesis</keyword>
<dbReference type="InterPro" id="IPR004305">
    <property type="entry name" value="Thiaminase-2/PQQC"/>
</dbReference>
<gene>
    <name evidence="4" type="ORF">SAMN05216275_112180</name>
</gene>
<dbReference type="InterPro" id="IPR027574">
    <property type="entry name" value="Thiaminase_II"/>
</dbReference>
<proteinExistence type="inferred from homology"/>
<evidence type="ECO:0000313" key="5">
    <source>
        <dbReference type="Proteomes" id="UP000199111"/>
    </source>
</evidence>
<comment type="catalytic activity">
    <reaction evidence="2">
        <text>4-amino-5-aminomethyl-2-methylpyrimidine + H2O = 4-amino-5-hydroxymethyl-2-methylpyrimidine + NH4(+)</text>
        <dbReference type="Rhea" id="RHEA:31799"/>
        <dbReference type="ChEBI" id="CHEBI:15377"/>
        <dbReference type="ChEBI" id="CHEBI:16892"/>
        <dbReference type="ChEBI" id="CHEBI:28938"/>
        <dbReference type="ChEBI" id="CHEBI:63416"/>
        <dbReference type="EC" id="3.5.99.2"/>
    </reaction>
</comment>
<evidence type="ECO:0000313" key="4">
    <source>
        <dbReference type="EMBL" id="SFJ80257.1"/>
    </source>
</evidence>
<evidence type="ECO:0000259" key="3">
    <source>
        <dbReference type="Pfam" id="PF03070"/>
    </source>
</evidence>
<dbReference type="RefSeq" id="WP_093888433.1">
    <property type="nucleotide sequence ID" value="NZ_FOQY01000012.1"/>
</dbReference>
<comment type="function">
    <text evidence="2">Catalyzes an amino-pyrimidine hydrolysis reaction at the C5' of the pyrimidine moiety of thiamine compounds, a reaction that is part of a thiamine salvage pathway.</text>
</comment>
<dbReference type="UniPathway" id="UPA00060"/>
<protein>
    <recommendedName>
        <fullName evidence="2">Aminopyrimidine aminohydrolase</fullName>
        <ecNumber evidence="2">3.5.99.2</ecNumber>
    </recommendedName>
</protein>
<dbReference type="NCBIfam" id="TIGR04306">
    <property type="entry name" value="salvage_TenA"/>
    <property type="match status" value="1"/>
</dbReference>
<dbReference type="GO" id="GO:0009229">
    <property type="term" value="P:thiamine diphosphate biosynthetic process"/>
    <property type="evidence" value="ECO:0007669"/>
    <property type="project" value="UniProtKB-UniPathway"/>
</dbReference>
<sequence>MSRFRDELWQVVEGVYAEILAHPFLTGLTDGTLPREVFRYFVVQETHFLPDYARALAACGVKAADPAAVQRFAGDAARTVEVEHSLHVELLAAFGMDEGDARGEGAAPTTVGYGSYLLRACHLGTFAEALGAIVPCYWIYARVGEELLKQSSPDPLYAWWIETYGNEHYQETVAGVLDLLDEVAATLPETDRARLCEHALTTARYEWLFWDAAWRRESWPV</sequence>
<accession>A0A1I3UEP9</accession>
<dbReference type="InterPro" id="IPR050967">
    <property type="entry name" value="Thiamine_Salvage_TenA"/>
</dbReference>
<dbReference type="PANTHER" id="PTHR43198:SF2">
    <property type="entry name" value="SI:CH1073-67J19.1-RELATED"/>
    <property type="match status" value="1"/>
</dbReference>
<comment type="catalytic activity">
    <reaction evidence="2">
        <text>thiamine + H2O = 5-(2-hydroxyethyl)-4-methylthiazole + 4-amino-5-hydroxymethyl-2-methylpyrimidine + H(+)</text>
        <dbReference type="Rhea" id="RHEA:17509"/>
        <dbReference type="ChEBI" id="CHEBI:15377"/>
        <dbReference type="ChEBI" id="CHEBI:15378"/>
        <dbReference type="ChEBI" id="CHEBI:16892"/>
        <dbReference type="ChEBI" id="CHEBI:17957"/>
        <dbReference type="ChEBI" id="CHEBI:18385"/>
        <dbReference type="EC" id="3.5.99.2"/>
    </reaction>
</comment>
<dbReference type="CDD" id="cd19365">
    <property type="entry name" value="TenA_C-like"/>
    <property type="match status" value="1"/>
</dbReference>
<dbReference type="EMBL" id="FOQY01000012">
    <property type="protein sequence ID" value="SFJ80257.1"/>
    <property type="molecule type" value="Genomic_DNA"/>
</dbReference>
<dbReference type="Pfam" id="PF03070">
    <property type="entry name" value="TENA_THI-4"/>
    <property type="match status" value="1"/>
</dbReference>
<dbReference type="PANTHER" id="PTHR43198">
    <property type="entry name" value="BIFUNCTIONAL TH2 PROTEIN"/>
    <property type="match status" value="1"/>
</dbReference>
<feature type="domain" description="Thiaminase-2/PQQC" evidence="3">
    <location>
        <begin position="10"/>
        <end position="215"/>
    </location>
</feature>
<dbReference type="GeneID" id="96299686"/>
<dbReference type="SUPFAM" id="SSF48613">
    <property type="entry name" value="Heme oxygenase-like"/>
    <property type="match status" value="1"/>
</dbReference>
<dbReference type="InterPro" id="IPR016084">
    <property type="entry name" value="Haem_Oase-like_multi-hlx"/>
</dbReference>
<name>A0A1I3UEP9_9ACTN</name>
<reference evidence="5" key="1">
    <citation type="submission" date="2016-10" db="EMBL/GenBank/DDBJ databases">
        <authorList>
            <person name="Varghese N."/>
            <person name="Submissions S."/>
        </authorList>
    </citation>
    <scope>NUCLEOTIDE SEQUENCE [LARGE SCALE GENOMIC DNA]</scope>
    <source>
        <strain evidence="5">CGMCC 4.2126</strain>
    </source>
</reference>
<dbReference type="EC" id="3.5.99.2" evidence="2"/>
<organism evidence="4 5">
    <name type="scientific">Streptosporangium canum</name>
    <dbReference type="NCBI Taxonomy" id="324952"/>
    <lineage>
        <taxon>Bacteria</taxon>
        <taxon>Bacillati</taxon>
        <taxon>Actinomycetota</taxon>
        <taxon>Actinomycetes</taxon>
        <taxon>Streptosporangiales</taxon>
        <taxon>Streptosporangiaceae</taxon>
        <taxon>Streptosporangium</taxon>
    </lineage>
</organism>
<keyword evidence="2" id="KW-0378">Hydrolase</keyword>
<keyword evidence="5" id="KW-1185">Reference proteome</keyword>
<dbReference type="GO" id="GO:0009228">
    <property type="term" value="P:thiamine biosynthetic process"/>
    <property type="evidence" value="ECO:0007669"/>
    <property type="project" value="UniProtKB-KW"/>
</dbReference>
<comment type="pathway">
    <text evidence="1 2">Cofactor biosynthesis; thiamine diphosphate biosynthesis.</text>
</comment>
<dbReference type="GO" id="GO:0005829">
    <property type="term" value="C:cytosol"/>
    <property type="evidence" value="ECO:0007669"/>
    <property type="project" value="TreeGrafter"/>
</dbReference>
<dbReference type="GO" id="GO:0050334">
    <property type="term" value="F:thiaminase activity"/>
    <property type="evidence" value="ECO:0007669"/>
    <property type="project" value="UniProtKB-EC"/>
</dbReference>
<evidence type="ECO:0000256" key="1">
    <source>
        <dbReference type="ARBA" id="ARBA00004948"/>
    </source>
</evidence>
<dbReference type="Proteomes" id="UP000199111">
    <property type="component" value="Unassembled WGS sequence"/>
</dbReference>
<dbReference type="AlphaFoldDB" id="A0A1I3UEP9"/>
<dbReference type="Gene3D" id="1.20.910.10">
    <property type="entry name" value="Heme oxygenase-like"/>
    <property type="match status" value="1"/>
</dbReference>